<dbReference type="RefSeq" id="WP_173129233.1">
    <property type="nucleotide sequence ID" value="NZ_JABRWJ010000008.1"/>
</dbReference>
<protein>
    <submittedName>
        <fullName evidence="1">Uncharacterized protein</fullName>
    </submittedName>
</protein>
<name>A0ABX2ENY2_9BURK</name>
<reference evidence="1 2" key="1">
    <citation type="submission" date="2020-05" db="EMBL/GenBank/DDBJ databases">
        <title>Aquincola sp. isolate from soil.</title>
        <authorList>
            <person name="Han J."/>
            <person name="Kim D.-U."/>
        </authorList>
    </citation>
    <scope>NUCLEOTIDE SEQUENCE [LARGE SCALE GENOMIC DNA]</scope>
    <source>
        <strain evidence="1 2">S2</strain>
    </source>
</reference>
<evidence type="ECO:0000313" key="2">
    <source>
        <dbReference type="Proteomes" id="UP000737171"/>
    </source>
</evidence>
<organism evidence="1 2">
    <name type="scientific">Pseudaquabacterium terrae</name>
    <dbReference type="NCBI Taxonomy" id="2732868"/>
    <lineage>
        <taxon>Bacteria</taxon>
        <taxon>Pseudomonadati</taxon>
        <taxon>Pseudomonadota</taxon>
        <taxon>Betaproteobacteria</taxon>
        <taxon>Burkholderiales</taxon>
        <taxon>Sphaerotilaceae</taxon>
        <taxon>Pseudaquabacterium</taxon>
    </lineage>
</organism>
<dbReference type="Proteomes" id="UP000737171">
    <property type="component" value="Unassembled WGS sequence"/>
</dbReference>
<proteinExistence type="predicted"/>
<accession>A0ABX2ENY2</accession>
<sequence length="147" mass="16102">MAIHESTSCPVDPASPVFYILADGIKRFAPRADELCWRDLPPEEGRIVSYEPFTECPVLRLANASASAAGYASAEGWAALRDDPFRAVGLFASAEAALGAAIDLLEDADDDGEHRPTVRALRALEVEARRGHWRACLRYSRNTTRTN</sequence>
<gene>
    <name evidence="1" type="ORF">HLB44_25425</name>
</gene>
<dbReference type="EMBL" id="JABRWJ010000008">
    <property type="protein sequence ID" value="NRF70355.1"/>
    <property type="molecule type" value="Genomic_DNA"/>
</dbReference>
<evidence type="ECO:0000313" key="1">
    <source>
        <dbReference type="EMBL" id="NRF70355.1"/>
    </source>
</evidence>
<keyword evidence="2" id="KW-1185">Reference proteome</keyword>
<comment type="caution">
    <text evidence="1">The sequence shown here is derived from an EMBL/GenBank/DDBJ whole genome shotgun (WGS) entry which is preliminary data.</text>
</comment>